<comment type="caution">
    <text evidence="1">The sequence shown here is derived from an EMBL/GenBank/DDBJ whole genome shotgun (WGS) entry which is preliminary data.</text>
</comment>
<name>A0A5C5YQG1_9BACT</name>
<gene>
    <name evidence="1" type="ORF">Pla123a_24230</name>
</gene>
<dbReference type="Proteomes" id="UP000318478">
    <property type="component" value="Unassembled WGS sequence"/>
</dbReference>
<keyword evidence="2" id="KW-1185">Reference proteome</keyword>
<dbReference type="RefSeq" id="WP_146587211.1">
    <property type="nucleotide sequence ID" value="NZ_SJPO01000005.1"/>
</dbReference>
<evidence type="ECO:0000313" key="2">
    <source>
        <dbReference type="Proteomes" id="UP000318478"/>
    </source>
</evidence>
<proteinExistence type="predicted"/>
<sequence length="169" mass="18444">MIDLSNNARNNRLAAPFRTGVMLFLAVGATHVGADAAHAQFTDYSQAYKQNLSTRPSMTMDSNRYLYDRYFRNNVAVSPYVSGAVLGGTIGGTAYTDVVRPDLERRKAAMVGQAQYVQQRKLQGNVGYTANPGAGYMGAMPGAGIQKPVPPTRSSVGAYQNHWYGNWNR</sequence>
<reference evidence="1 2" key="1">
    <citation type="submission" date="2019-02" db="EMBL/GenBank/DDBJ databases">
        <title>Deep-cultivation of Planctomycetes and their phenomic and genomic characterization uncovers novel biology.</title>
        <authorList>
            <person name="Wiegand S."/>
            <person name="Jogler M."/>
            <person name="Boedeker C."/>
            <person name="Pinto D."/>
            <person name="Vollmers J."/>
            <person name="Rivas-Marin E."/>
            <person name="Kohn T."/>
            <person name="Peeters S.H."/>
            <person name="Heuer A."/>
            <person name="Rast P."/>
            <person name="Oberbeckmann S."/>
            <person name="Bunk B."/>
            <person name="Jeske O."/>
            <person name="Meyerdierks A."/>
            <person name="Storesund J.E."/>
            <person name="Kallscheuer N."/>
            <person name="Luecker S."/>
            <person name="Lage O.M."/>
            <person name="Pohl T."/>
            <person name="Merkel B.J."/>
            <person name="Hornburger P."/>
            <person name="Mueller R.-W."/>
            <person name="Bruemmer F."/>
            <person name="Labrenz M."/>
            <person name="Spormann A.M."/>
            <person name="Op Den Camp H."/>
            <person name="Overmann J."/>
            <person name="Amann R."/>
            <person name="Jetten M.S.M."/>
            <person name="Mascher T."/>
            <person name="Medema M.H."/>
            <person name="Devos D.P."/>
            <person name="Kaster A.-K."/>
            <person name="Ovreas L."/>
            <person name="Rohde M."/>
            <person name="Galperin M.Y."/>
            <person name="Jogler C."/>
        </authorList>
    </citation>
    <scope>NUCLEOTIDE SEQUENCE [LARGE SCALE GENOMIC DNA]</scope>
    <source>
        <strain evidence="1 2">Pla123a</strain>
    </source>
</reference>
<organism evidence="1 2">
    <name type="scientific">Posidoniimonas polymericola</name>
    <dbReference type="NCBI Taxonomy" id="2528002"/>
    <lineage>
        <taxon>Bacteria</taxon>
        <taxon>Pseudomonadati</taxon>
        <taxon>Planctomycetota</taxon>
        <taxon>Planctomycetia</taxon>
        <taxon>Pirellulales</taxon>
        <taxon>Lacipirellulaceae</taxon>
        <taxon>Posidoniimonas</taxon>
    </lineage>
</organism>
<accession>A0A5C5YQG1</accession>
<protein>
    <submittedName>
        <fullName evidence="1">Uncharacterized protein</fullName>
    </submittedName>
</protein>
<evidence type="ECO:0000313" key="1">
    <source>
        <dbReference type="EMBL" id="TWT76997.1"/>
    </source>
</evidence>
<dbReference type="OrthoDB" id="281667at2"/>
<dbReference type="EMBL" id="SJPO01000005">
    <property type="protein sequence ID" value="TWT76997.1"/>
    <property type="molecule type" value="Genomic_DNA"/>
</dbReference>
<dbReference type="AlphaFoldDB" id="A0A5C5YQG1"/>